<dbReference type="PROSITE" id="PS00198">
    <property type="entry name" value="4FE4S_FER_1"/>
    <property type="match status" value="1"/>
</dbReference>
<dbReference type="KEGG" id="slp:Slip_1199"/>
<dbReference type="GO" id="GO:0005886">
    <property type="term" value="C:plasma membrane"/>
    <property type="evidence" value="ECO:0007669"/>
    <property type="project" value="TreeGrafter"/>
</dbReference>
<dbReference type="Proteomes" id="UP000000378">
    <property type="component" value="Chromosome"/>
</dbReference>
<dbReference type="SUPFAM" id="SSF46548">
    <property type="entry name" value="alpha-helical ferredoxin"/>
    <property type="match status" value="1"/>
</dbReference>
<name>D7CMN7_SYNLT</name>
<dbReference type="RefSeq" id="WP_013175374.1">
    <property type="nucleotide sequence ID" value="NC_014220.1"/>
</dbReference>
<dbReference type="AlphaFoldDB" id="D7CMN7"/>
<dbReference type="InterPro" id="IPR051460">
    <property type="entry name" value="HdrC_iron-sulfur_subunit"/>
</dbReference>
<dbReference type="STRING" id="643648.Slip_1199"/>
<evidence type="ECO:0000256" key="2">
    <source>
        <dbReference type="ARBA" id="ARBA00022723"/>
    </source>
</evidence>
<dbReference type="PANTHER" id="PTHR43255:SF1">
    <property type="entry name" value="IRON-SULFUR-BINDING OXIDOREDUCTASE FADF-RELATED"/>
    <property type="match status" value="1"/>
</dbReference>
<reference evidence="7" key="1">
    <citation type="journal article" date="2010" name="Stand. Genomic Sci.">
        <title>Complete genome sequence of Syntrophothermus lipocalidus type strain (TGB-C1T).</title>
        <authorList>
            <consortium name="US DOE Joint Genome Institute (JGI-PGF)"/>
            <person name="Djao O."/>
            <person name="Zhang X."/>
            <person name="Lucas S."/>
            <person name="Lapidus A."/>
            <person name="Glavina Del Rio T."/>
            <person name="Nolan M."/>
            <person name="Tice H."/>
            <person name="Cheng J."/>
            <person name="Han C."/>
            <person name="Tapia R."/>
            <person name="Goodwin L."/>
            <person name="Pitluck S."/>
            <person name="Liolios K."/>
            <person name="Ivanova N."/>
            <person name="Mavromatis K."/>
            <person name="Mikhailova N."/>
            <person name="Ovchinnikova G."/>
            <person name="Pati A."/>
            <person name="Brambilla E."/>
            <person name="Chen A."/>
            <person name="Palaniappan K."/>
            <person name="Land M."/>
            <person name="Hauser L."/>
            <person name="Chang Y."/>
            <person name="Jeffries C."/>
            <person name="Rohde M."/>
            <person name="Sikorski J."/>
            <person name="Spring S."/>
            <person name="Goker M."/>
            <person name="Detter J."/>
            <person name="Woyke T."/>
            <person name="Bristow J."/>
            <person name="Eisen J."/>
            <person name="Markowitz V."/>
            <person name="Hugenholtz P."/>
            <person name="Kyrpides N."/>
            <person name="Klenk H."/>
        </authorList>
    </citation>
    <scope>NUCLEOTIDE SEQUENCE [LARGE SCALE GENOMIC DNA]</scope>
    <source>
        <strain evidence="7">DSM 12680 / TGB-C1</strain>
    </source>
</reference>
<dbReference type="Gene3D" id="1.10.1060.10">
    <property type="entry name" value="Alpha-helical ferredoxin"/>
    <property type="match status" value="1"/>
</dbReference>
<dbReference type="InterPro" id="IPR009051">
    <property type="entry name" value="Helical_ferredxn"/>
</dbReference>
<keyword evidence="7" id="KW-1185">Reference proteome</keyword>
<evidence type="ECO:0000313" key="7">
    <source>
        <dbReference type="Proteomes" id="UP000000378"/>
    </source>
</evidence>
<reference evidence="6 7" key="2">
    <citation type="journal article" date="2010" name="Stand. Genomic Sci.">
        <title>Complete genome sequence of Syntrophothermus lipocalidus type strain (TGB-C1).</title>
        <authorList>
            <person name="Djao O.D."/>
            <person name="Zhang X."/>
            <person name="Lucas S."/>
            <person name="Lapidus A."/>
            <person name="Del Rio T.G."/>
            <person name="Nolan M."/>
            <person name="Tice H."/>
            <person name="Cheng J.F."/>
            <person name="Han C."/>
            <person name="Tapia R."/>
            <person name="Goodwin L."/>
            <person name="Pitluck S."/>
            <person name="Liolios K."/>
            <person name="Ivanova N."/>
            <person name="Mavromatis K."/>
            <person name="Mikhailova N."/>
            <person name="Ovchinnikova G."/>
            <person name="Pati A."/>
            <person name="Brambilla E."/>
            <person name="Chen A."/>
            <person name="Palaniappan K."/>
            <person name="Land M."/>
            <person name="Hauser L."/>
            <person name="Chang Y.J."/>
            <person name="Jeffries C.D."/>
            <person name="Rohde M."/>
            <person name="Sikorski J."/>
            <person name="Spring S."/>
            <person name="Goker M."/>
            <person name="Detter J.C."/>
            <person name="Woyke T."/>
            <person name="Bristow J."/>
            <person name="Eisen J.A."/>
            <person name="Markowitz V."/>
            <person name="Hugenholtz P."/>
            <person name="Kyrpides N.C."/>
            <person name="Klenk H.P."/>
        </authorList>
    </citation>
    <scope>NUCLEOTIDE SEQUENCE [LARGE SCALE GENOMIC DNA]</scope>
    <source>
        <strain evidence="7">DSM 12680 / TGB-C1</strain>
    </source>
</reference>
<proteinExistence type="predicted"/>
<protein>
    <submittedName>
        <fullName evidence="6">Heterodisulfide reductase, C subunit</fullName>
    </submittedName>
</protein>
<dbReference type="PANTHER" id="PTHR43255">
    <property type="entry name" value="IRON-SULFUR-BINDING OXIDOREDUCTASE FADF-RELATED-RELATED"/>
    <property type="match status" value="1"/>
</dbReference>
<dbReference type="Pfam" id="PF13534">
    <property type="entry name" value="Fer4_17"/>
    <property type="match status" value="1"/>
</dbReference>
<accession>D7CMN7</accession>
<dbReference type="HOGENOM" id="CLU_093432_1_0_9"/>
<dbReference type="OrthoDB" id="9794954at2"/>
<evidence type="ECO:0000256" key="5">
    <source>
        <dbReference type="ARBA" id="ARBA00023014"/>
    </source>
</evidence>
<gene>
    <name evidence="6" type="ordered locus">Slip_1199</name>
</gene>
<keyword evidence="5" id="KW-0411">Iron-sulfur</keyword>
<dbReference type="GO" id="GO:0046872">
    <property type="term" value="F:metal ion binding"/>
    <property type="evidence" value="ECO:0007669"/>
    <property type="project" value="UniProtKB-KW"/>
</dbReference>
<keyword evidence="1" id="KW-0004">4Fe-4S</keyword>
<evidence type="ECO:0000313" key="6">
    <source>
        <dbReference type="EMBL" id="ADI01972.1"/>
    </source>
</evidence>
<sequence length="185" mass="21026">MPIQLDATSSTLQEQIENDCRVDLSCCYECGKCSGGCSTAYLMDYTPRQVIQLIKLGAKEALLQSKAIWVCVSCHLCQDRCPAAIDIPRIMDYLREMSCGEGVVSETNHVFLFNKLMLDHVFKRGRVSEAELALRFNLKTGQYTKDVKLGQRLFFKGKMMPFVPGVRDRRAVRKLFKLYRPGKEG</sequence>
<keyword evidence="4" id="KW-0408">Iron</keyword>
<dbReference type="eggNOG" id="COG1150">
    <property type="taxonomic scope" value="Bacteria"/>
</dbReference>
<organism evidence="6 7">
    <name type="scientific">Syntrophothermus lipocalidus (strain DSM 12680 / TGB-C1)</name>
    <dbReference type="NCBI Taxonomy" id="643648"/>
    <lineage>
        <taxon>Bacteria</taxon>
        <taxon>Bacillati</taxon>
        <taxon>Bacillota</taxon>
        <taxon>Clostridia</taxon>
        <taxon>Eubacteriales</taxon>
        <taxon>Syntrophomonadaceae</taxon>
        <taxon>Syntrophothermus</taxon>
    </lineage>
</organism>
<dbReference type="InterPro" id="IPR017900">
    <property type="entry name" value="4Fe4S_Fe_S_CS"/>
</dbReference>
<dbReference type="GO" id="GO:0016491">
    <property type="term" value="F:oxidoreductase activity"/>
    <property type="evidence" value="ECO:0007669"/>
    <property type="project" value="UniProtKB-KW"/>
</dbReference>
<evidence type="ECO:0000256" key="3">
    <source>
        <dbReference type="ARBA" id="ARBA00023002"/>
    </source>
</evidence>
<evidence type="ECO:0000256" key="4">
    <source>
        <dbReference type="ARBA" id="ARBA00023004"/>
    </source>
</evidence>
<evidence type="ECO:0000256" key="1">
    <source>
        <dbReference type="ARBA" id="ARBA00022485"/>
    </source>
</evidence>
<dbReference type="GO" id="GO:0051539">
    <property type="term" value="F:4 iron, 4 sulfur cluster binding"/>
    <property type="evidence" value="ECO:0007669"/>
    <property type="project" value="UniProtKB-KW"/>
</dbReference>
<keyword evidence="3" id="KW-0560">Oxidoreductase</keyword>
<keyword evidence="2" id="KW-0479">Metal-binding</keyword>
<dbReference type="EMBL" id="CP002048">
    <property type="protein sequence ID" value="ADI01972.1"/>
    <property type="molecule type" value="Genomic_DNA"/>
</dbReference>